<feature type="transmembrane region" description="Helical" evidence="12">
    <location>
        <begin position="273"/>
        <end position="289"/>
    </location>
</feature>
<dbReference type="InterPro" id="IPR050429">
    <property type="entry name" value="PTS_Glucose_EIICBA"/>
</dbReference>
<feature type="transmembrane region" description="Helical" evidence="12">
    <location>
        <begin position="59"/>
        <end position="77"/>
    </location>
</feature>
<evidence type="ECO:0000256" key="10">
    <source>
        <dbReference type="ARBA" id="ARBA00023136"/>
    </source>
</evidence>
<dbReference type="InterPro" id="IPR010974">
    <property type="entry name" value="PTS_IIBC_nag"/>
</dbReference>
<dbReference type="PROSITE" id="PS00371">
    <property type="entry name" value="PTS_EIIA_TYPE_1_HIS"/>
    <property type="match status" value="1"/>
</dbReference>
<gene>
    <name evidence="16" type="ORF">BWZ43_02255</name>
</gene>
<dbReference type="CDD" id="cd00212">
    <property type="entry name" value="PTS_IIB_glc"/>
    <property type="match status" value="1"/>
</dbReference>
<comment type="caution">
    <text evidence="16">The sequence shown here is derived from an EMBL/GenBank/DDBJ whole genome shotgun (WGS) entry which is preliminary data.</text>
</comment>
<dbReference type="PANTHER" id="PTHR30009">
    <property type="entry name" value="CYTOCHROME C-TYPE SYNTHESIS PROTEIN AND PTS TRANSMEMBRANE COMPONENT"/>
    <property type="match status" value="1"/>
</dbReference>
<dbReference type="Pfam" id="PF00367">
    <property type="entry name" value="PTS_EIIB"/>
    <property type="match status" value="1"/>
</dbReference>
<keyword evidence="6" id="KW-0598">Phosphotransferase system</keyword>
<feature type="transmembrane region" description="Helical" evidence="12">
    <location>
        <begin position="320"/>
        <end position="343"/>
    </location>
</feature>
<dbReference type="GO" id="GO:0090563">
    <property type="term" value="F:protein-phosphocysteine-sugar phosphotransferase activity"/>
    <property type="evidence" value="ECO:0007669"/>
    <property type="project" value="TreeGrafter"/>
</dbReference>
<dbReference type="Pfam" id="PF02378">
    <property type="entry name" value="PTS_EIIC"/>
    <property type="match status" value="1"/>
</dbReference>
<dbReference type="GO" id="GO:0008982">
    <property type="term" value="F:protein-N(PI)-phosphohistidine-sugar phosphotransferase activity"/>
    <property type="evidence" value="ECO:0007669"/>
    <property type="project" value="InterPro"/>
</dbReference>
<dbReference type="Gene3D" id="2.70.70.10">
    <property type="entry name" value="Glucose Permease (Domain IIA)"/>
    <property type="match status" value="1"/>
</dbReference>
<dbReference type="PROSITE" id="PS51098">
    <property type="entry name" value="PTS_EIIB_TYPE_1"/>
    <property type="match status" value="1"/>
</dbReference>
<feature type="transmembrane region" description="Helical" evidence="12">
    <location>
        <begin position="12"/>
        <end position="29"/>
    </location>
</feature>
<sequence length="653" mass="70925">MLSFLQKIGKSLMLPIAVLPAAGLLLRLGQPDLLDIKFIAEAGNAFFGSMTLDPANDPGAVFSNLALLFAIGVAIGFAKDNNGAAALAGAIGYMVLVFTTHAIDPSVNMGVLGGIISGIAAGLLYNRFHDIQLPTWLSFFGGRRFIPIITAVVSVIIGIVFGYVWPYVQNGIDSLAHWITTSGAFGYGAFGFLNRLLIPLGLHHIINTLVWFDFGTFTDAAGAVYHGDITRFLHGDKTAGVFTTGFFPIMMFGLPAACIAMIMASKKERRKKVAGLLLGMALTSFVTGVTEPIEFSFMFISPLLYGIHALLTASSFAITYLLGIHTSFSFSASLIDYILNFGIAQKPLLLILVGIVYAVVYFVVFYFFIKWRDLKTPGREDEEEVTDEVENVTGDDKYTRMATGFLAGLGGKENLTNIDNCATRLRLDVKNSGDVNDSMIKRYGARGVMKTSKTSVQIIVGPDVEFAANALKKLYAMDQPPVPATSPIQEKAVETEDQKAHVNMQQFSSPLSGQIMEIEKVPDQVFSQKMMGDGFGIDPQDGEVYSPFNGIVKSVFPTKHAIGLESEDGLEVLIHMGLDTVNLKGEGFTVYVNEGDQISIGQKLADIDIEAIKNKVPSLITPVVFTNLKDGQQVKVVKSGFIHHGDKEFFEIR</sequence>
<dbReference type="NCBIfam" id="TIGR00830">
    <property type="entry name" value="PTBA"/>
    <property type="match status" value="1"/>
</dbReference>
<feature type="transmembrane region" description="Helical" evidence="12">
    <location>
        <begin position="145"/>
        <end position="168"/>
    </location>
</feature>
<keyword evidence="9 12" id="KW-1133">Transmembrane helix</keyword>
<evidence type="ECO:0000256" key="8">
    <source>
        <dbReference type="ARBA" id="ARBA00022777"/>
    </source>
</evidence>
<feature type="domain" description="PTS EIIB type-1" evidence="14">
    <location>
        <begin position="399"/>
        <end position="481"/>
    </location>
</feature>
<reference evidence="16 17" key="1">
    <citation type="submission" date="2017-01" db="EMBL/GenBank/DDBJ databases">
        <title>Draft genome sequence of Bacillus oleronius.</title>
        <authorList>
            <person name="Allam M."/>
        </authorList>
    </citation>
    <scope>NUCLEOTIDE SEQUENCE [LARGE SCALE GENOMIC DNA]</scope>
    <source>
        <strain evidence="16 17">DSM 9356</strain>
    </source>
</reference>
<evidence type="ECO:0000259" key="15">
    <source>
        <dbReference type="PROSITE" id="PS51103"/>
    </source>
</evidence>
<feature type="transmembrane region" description="Helical" evidence="12">
    <location>
        <begin position="349"/>
        <end position="369"/>
    </location>
</feature>
<accession>A0A8E2LG15</accession>
<evidence type="ECO:0000256" key="1">
    <source>
        <dbReference type="ARBA" id="ARBA00004651"/>
    </source>
</evidence>
<name>A0A8E2LG15_9BACI</name>
<evidence type="ECO:0000256" key="9">
    <source>
        <dbReference type="ARBA" id="ARBA00022989"/>
    </source>
</evidence>
<dbReference type="InterPro" id="IPR001996">
    <property type="entry name" value="PTS_IIB_1"/>
</dbReference>
<evidence type="ECO:0000313" key="16">
    <source>
        <dbReference type="EMBL" id="OOP69968.1"/>
    </source>
</evidence>
<dbReference type="GO" id="GO:0019866">
    <property type="term" value="C:organelle inner membrane"/>
    <property type="evidence" value="ECO:0007669"/>
    <property type="project" value="InterPro"/>
</dbReference>
<proteinExistence type="predicted"/>
<keyword evidence="7 12" id="KW-0812">Transmembrane</keyword>
<evidence type="ECO:0000256" key="4">
    <source>
        <dbReference type="ARBA" id="ARBA00022597"/>
    </source>
</evidence>
<dbReference type="GO" id="GO:0015764">
    <property type="term" value="P:N-acetylglucosamine transport"/>
    <property type="evidence" value="ECO:0007669"/>
    <property type="project" value="TreeGrafter"/>
</dbReference>
<keyword evidence="2" id="KW-0813">Transport</keyword>
<dbReference type="SUPFAM" id="SSF55604">
    <property type="entry name" value="Glucose permease domain IIB"/>
    <property type="match status" value="1"/>
</dbReference>
<feature type="domain" description="PTS EIIC type-1" evidence="15">
    <location>
        <begin position="1"/>
        <end position="381"/>
    </location>
</feature>
<comment type="subcellular location">
    <subcellularLocation>
        <location evidence="1">Cell membrane</location>
        <topology evidence="1">Multi-pass membrane protein</topology>
    </subcellularLocation>
</comment>
<evidence type="ECO:0000256" key="2">
    <source>
        <dbReference type="ARBA" id="ARBA00022448"/>
    </source>
</evidence>
<dbReference type="RefSeq" id="WP_078109347.1">
    <property type="nucleotide sequence ID" value="NZ_CP065424.1"/>
</dbReference>
<feature type="transmembrane region" description="Helical" evidence="12">
    <location>
        <begin position="205"/>
        <end position="225"/>
    </location>
</feature>
<feature type="transmembrane region" description="Helical" evidence="12">
    <location>
        <begin position="84"/>
        <end position="103"/>
    </location>
</feature>
<feature type="domain" description="PTS EIIA type-1" evidence="13">
    <location>
        <begin position="523"/>
        <end position="627"/>
    </location>
</feature>
<dbReference type="InterPro" id="IPR018113">
    <property type="entry name" value="PTrfase_EIIB_Cys"/>
</dbReference>
<dbReference type="InterPro" id="IPR003352">
    <property type="entry name" value="PTS_EIIC"/>
</dbReference>
<evidence type="ECO:0000313" key="17">
    <source>
        <dbReference type="Proteomes" id="UP000189761"/>
    </source>
</evidence>
<dbReference type="NCBIfam" id="TIGR01998">
    <property type="entry name" value="PTS-II-BC-nag"/>
    <property type="match status" value="1"/>
</dbReference>
<evidence type="ECO:0000259" key="14">
    <source>
        <dbReference type="PROSITE" id="PS51098"/>
    </source>
</evidence>
<keyword evidence="5" id="KW-0808">Transferase</keyword>
<dbReference type="EMBL" id="MTLA01000024">
    <property type="protein sequence ID" value="OOP69968.1"/>
    <property type="molecule type" value="Genomic_DNA"/>
</dbReference>
<dbReference type="GO" id="GO:0005886">
    <property type="term" value="C:plasma membrane"/>
    <property type="evidence" value="ECO:0007669"/>
    <property type="project" value="UniProtKB-SubCell"/>
</dbReference>
<dbReference type="PROSITE" id="PS51103">
    <property type="entry name" value="PTS_EIIC_TYPE_1"/>
    <property type="match status" value="1"/>
</dbReference>
<feature type="active site" description="Phosphocysteine intermediate; for EIIB activity" evidence="11">
    <location>
        <position position="421"/>
    </location>
</feature>
<dbReference type="Pfam" id="PF00358">
    <property type="entry name" value="PTS_EIIA_1"/>
    <property type="match status" value="1"/>
</dbReference>
<dbReference type="GO" id="GO:0015572">
    <property type="term" value="F:N-acetylglucosamine transmembrane transporter activity"/>
    <property type="evidence" value="ECO:0007669"/>
    <property type="project" value="InterPro"/>
</dbReference>
<evidence type="ECO:0000256" key="3">
    <source>
        <dbReference type="ARBA" id="ARBA00022475"/>
    </source>
</evidence>
<dbReference type="GO" id="GO:0009401">
    <property type="term" value="P:phosphoenolpyruvate-dependent sugar phosphotransferase system"/>
    <property type="evidence" value="ECO:0007669"/>
    <property type="project" value="UniProtKB-KW"/>
</dbReference>
<feature type="transmembrane region" description="Helical" evidence="12">
    <location>
        <begin position="245"/>
        <end position="264"/>
    </location>
</feature>
<evidence type="ECO:0000256" key="6">
    <source>
        <dbReference type="ARBA" id="ARBA00022683"/>
    </source>
</evidence>
<evidence type="ECO:0000256" key="7">
    <source>
        <dbReference type="ARBA" id="ARBA00022692"/>
    </source>
</evidence>
<dbReference type="Proteomes" id="UP000189761">
    <property type="component" value="Unassembled WGS sequence"/>
</dbReference>
<feature type="transmembrane region" description="Helical" evidence="12">
    <location>
        <begin position="174"/>
        <end position="193"/>
    </location>
</feature>
<dbReference type="GO" id="GO:0016301">
    <property type="term" value="F:kinase activity"/>
    <property type="evidence" value="ECO:0007669"/>
    <property type="project" value="UniProtKB-KW"/>
</dbReference>
<dbReference type="PANTHER" id="PTHR30009:SF4">
    <property type="entry name" value="PTS SYSTEM N-ACETYLGLUCOSAMINE-SPECIFIC EIICBA COMPONENT"/>
    <property type="match status" value="1"/>
</dbReference>
<keyword evidence="17" id="KW-1185">Reference proteome</keyword>
<dbReference type="InterPro" id="IPR036878">
    <property type="entry name" value="Glu_permease_IIB"/>
</dbReference>
<evidence type="ECO:0000256" key="5">
    <source>
        <dbReference type="ARBA" id="ARBA00022679"/>
    </source>
</evidence>
<evidence type="ECO:0000259" key="13">
    <source>
        <dbReference type="PROSITE" id="PS51093"/>
    </source>
</evidence>
<dbReference type="PROSITE" id="PS51093">
    <property type="entry name" value="PTS_EIIA_TYPE_1"/>
    <property type="match status" value="1"/>
</dbReference>
<dbReference type="Gene3D" id="3.30.1360.60">
    <property type="entry name" value="Glucose permease domain IIB"/>
    <property type="match status" value="1"/>
</dbReference>
<dbReference type="InterPro" id="IPR013013">
    <property type="entry name" value="PTS_EIIC_1"/>
</dbReference>
<dbReference type="NCBIfam" id="TIGR00826">
    <property type="entry name" value="EIIB_glc"/>
    <property type="match status" value="1"/>
</dbReference>
<dbReference type="SUPFAM" id="SSF51261">
    <property type="entry name" value="Duplicated hybrid motif"/>
    <property type="match status" value="1"/>
</dbReference>
<dbReference type="FunFam" id="2.70.70.10:FF:000001">
    <property type="entry name" value="PTS system glucose-specific IIA component"/>
    <property type="match status" value="1"/>
</dbReference>
<protein>
    <submittedName>
        <fullName evidence="16">PTS N-acetyl glucosamine transporter subunit IIABC</fullName>
    </submittedName>
</protein>
<organism evidence="16 17">
    <name type="scientific">Heyndrickxia oleronia</name>
    <dbReference type="NCBI Taxonomy" id="38875"/>
    <lineage>
        <taxon>Bacteria</taxon>
        <taxon>Bacillati</taxon>
        <taxon>Bacillota</taxon>
        <taxon>Bacilli</taxon>
        <taxon>Bacillales</taxon>
        <taxon>Bacillaceae</taxon>
        <taxon>Heyndrickxia</taxon>
    </lineage>
</organism>
<dbReference type="PROSITE" id="PS01035">
    <property type="entry name" value="PTS_EIIB_TYPE_1_CYS"/>
    <property type="match status" value="1"/>
</dbReference>
<keyword evidence="8" id="KW-0418">Kinase</keyword>
<feature type="transmembrane region" description="Helical" evidence="12">
    <location>
        <begin position="109"/>
        <end position="125"/>
    </location>
</feature>
<keyword evidence="3" id="KW-1003">Cell membrane</keyword>
<keyword evidence="10 12" id="KW-0472">Membrane</keyword>
<dbReference type="InterPro" id="IPR011055">
    <property type="entry name" value="Dup_hybrid_motif"/>
</dbReference>
<dbReference type="AlphaFoldDB" id="A0A8E2LG15"/>
<keyword evidence="4" id="KW-0762">Sugar transport</keyword>
<evidence type="ECO:0000256" key="12">
    <source>
        <dbReference type="SAM" id="Phobius"/>
    </source>
</evidence>
<dbReference type="InterPro" id="IPR001127">
    <property type="entry name" value="PTS_EIIA_1_perm"/>
</dbReference>
<evidence type="ECO:0000256" key="11">
    <source>
        <dbReference type="PROSITE-ProRule" id="PRU00421"/>
    </source>
</evidence>